<feature type="domain" description="Apple" evidence="5">
    <location>
        <begin position="24"/>
        <end position="100"/>
    </location>
</feature>
<dbReference type="PROSITE" id="PS00022">
    <property type="entry name" value="EGF_1"/>
    <property type="match status" value="1"/>
</dbReference>
<evidence type="ECO:0000259" key="5">
    <source>
        <dbReference type="PROSITE" id="PS50948"/>
    </source>
</evidence>
<evidence type="ECO:0000256" key="1">
    <source>
        <dbReference type="PROSITE-ProRule" id="PRU00076"/>
    </source>
</evidence>
<dbReference type="PANTHER" id="PTHR24543:SF325">
    <property type="entry name" value="F5_8 TYPE C DOMAIN-CONTAINING PROTEIN"/>
    <property type="match status" value="1"/>
</dbReference>
<keyword evidence="1" id="KW-0245">EGF-like domain</keyword>
<dbReference type="InterPro" id="IPR003609">
    <property type="entry name" value="Pan_app"/>
</dbReference>
<dbReference type="Gene3D" id="2.10.25.10">
    <property type="entry name" value="Laminin"/>
    <property type="match status" value="1"/>
</dbReference>
<feature type="domain" description="EGF-like" evidence="4">
    <location>
        <begin position="102"/>
        <end position="141"/>
    </location>
</feature>
<dbReference type="PROSITE" id="PS50026">
    <property type="entry name" value="EGF_3"/>
    <property type="match status" value="1"/>
</dbReference>
<dbReference type="InterPro" id="IPR008979">
    <property type="entry name" value="Galactose-bd-like_sf"/>
</dbReference>
<evidence type="ECO:0000313" key="7">
    <source>
        <dbReference type="Proteomes" id="UP001159405"/>
    </source>
</evidence>
<dbReference type="SUPFAM" id="SSF49785">
    <property type="entry name" value="Galactose-binding domain-like"/>
    <property type="match status" value="1"/>
</dbReference>
<dbReference type="CDD" id="cd00054">
    <property type="entry name" value="EGF_CA"/>
    <property type="match status" value="1"/>
</dbReference>
<feature type="signal peptide" evidence="2">
    <location>
        <begin position="1"/>
        <end position="20"/>
    </location>
</feature>
<reference evidence="6 7" key="1">
    <citation type="submission" date="2022-05" db="EMBL/GenBank/DDBJ databases">
        <authorList>
            <consortium name="Genoscope - CEA"/>
            <person name="William W."/>
        </authorList>
    </citation>
    <scope>NUCLEOTIDE SEQUENCE [LARGE SCALE GENOMIC DNA]</scope>
</reference>
<dbReference type="Pfam" id="PF00754">
    <property type="entry name" value="F5_F8_type_C"/>
    <property type="match status" value="1"/>
</dbReference>
<organism evidence="6 7">
    <name type="scientific">Porites lobata</name>
    <dbReference type="NCBI Taxonomy" id="104759"/>
    <lineage>
        <taxon>Eukaryota</taxon>
        <taxon>Metazoa</taxon>
        <taxon>Cnidaria</taxon>
        <taxon>Anthozoa</taxon>
        <taxon>Hexacorallia</taxon>
        <taxon>Scleractinia</taxon>
        <taxon>Fungiina</taxon>
        <taxon>Poritidae</taxon>
        <taxon>Porites</taxon>
    </lineage>
</organism>
<keyword evidence="2" id="KW-0732">Signal</keyword>
<dbReference type="PROSITE" id="PS50022">
    <property type="entry name" value="FA58C_3"/>
    <property type="match status" value="1"/>
</dbReference>
<dbReference type="SMART" id="SM00181">
    <property type="entry name" value="EGF"/>
    <property type="match status" value="1"/>
</dbReference>
<feature type="chain" id="PRO_5047081663" evidence="2">
    <location>
        <begin position="21"/>
        <end position="320"/>
    </location>
</feature>
<dbReference type="CDD" id="cd00057">
    <property type="entry name" value="FA58C"/>
    <property type="match status" value="1"/>
</dbReference>
<comment type="caution">
    <text evidence="6">The sequence shown here is derived from an EMBL/GenBank/DDBJ whole genome shotgun (WGS) entry which is preliminary data.</text>
</comment>
<feature type="disulfide bond" evidence="1">
    <location>
        <begin position="131"/>
        <end position="140"/>
    </location>
</feature>
<dbReference type="Pfam" id="PF00008">
    <property type="entry name" value="EGF"/>
    <property type="match status" value="1"/>
</dbReference>
<dbReference type="Pfam" id="PF00024">
    <property type="entry name" value="PAN_1"/>
    <property type="match status" value="1"/>
</dbReference>
<dbReference type="Proteomes" id="UP001159405">
    <property type="component" value="Unassembled WGS sequence"/>
</dbReference>
<dbReference type="InterPro" id="IPR000742">
    <property type="entry name" value="EGF"/>
</dbReference>
<dbReference type="SUPFAM" id="SSF57196">
    <property type="entry name" value="EGF/Laminin"/>
    <property type="match status" value="1"/>
</dbReference>
<dbReference type="Gene3D" id="3.50.4.10">
    <property type="entry name" value="Hepatocyte Growth Factor"/>
    <property type="match status" value="1"/>
</dbReference>
<accession>A0ABN8NIC4</accession>
<feature type="domain" description="F5/8 type C" evidence="3">
    <location>
        <begin position="143"/>
        <end position="311"/>
    </location>
</feature>
<dbReference type="EMBL" id="CALNXK010000018">
    <property type="protein sequence ID" value="CAH3105441.1"/>
    <property type="molecule type" value="Genomic_DNA"/>
</dbReference>
<keyword evidence="1" id="KW-1015">Disulfide bond</keyword>
<keyword evidence="7" id="KW-1185">Reference proteome</keyword>
<sequence>MTPFHTRLTFHLIFVSVAAGLNNCIAVTSIKDYSLTNHIYKISSGKSQLTCIVACDQDTKCYSLNYRFPSKTCELSNSTRFADLQDFLFSPDVVYFDHLSRPSGSCVGDAPCKNSGRCVNLAKAPGFKCNCYKDYTGDTCNVCSSPPLGMRDRRILDHQITASSVGMSLSLKRFNARDARLWLKASSWVSALVDYSPWLQITFAPEIKLITGIATQGSPSYDWFITSYTLKYSMTGKIWKNYEQGGLIKVCNAIITDLFLNLLQKFSGNSDRNTVVSQGISPPIKASFIRILPLDTKTFRRTALRLELYGCDFVEDQTVN</sequence>
<evidence type="ECO:0000259" key="3">
    <source>
        <dbReference type="PROSITE" id="PS50022"/>
    </source>
</evidence>
<evidence type="ECO:0000256" key="2">
    <source>
        <dbReference type="SAM" id="SignalP"/>
    </source>
</evidence>
<dbReference type="CDD" id="cd01099">
    <property type="entry name" value="PAN_AP_HGF"/>
    <property type="match status" value="1"/>
</dbReference>
<proteinExistence type="predicted"/>
<dbReference type="Gene3D" id="2.60.120.260">
    <property type="entry name" value="Galactose-binding domain-like"/>
    <property type="match status" value="1"/>
</dbReference>
<dbReference type="PROSITE" id="PS01286">
    <property type="entry name" value="FA58C_2"/>
    <property type="match status" value="1"/>
</dbReference>
<evidence type="ECO:0000259" key="4">
    <source>
        <dbReference type="PROSITE" id="PS50026"/>
    </source>
</evidence>
<dbReference type="SUPFAM" id="SSF57414">
    <property type="entry name" value="Hairpin loop containing domain-like"/>
    <property type="match status" value="1"/>
</dbReference>
<comment type="caution">
    <text evidence="1">Lacks conserved residue(s) required for the propagation of feature annotation.</text>
</comment>
<name>A0ABN8NIC4_9CNID</name>
<dbReference type="InterPro" id="IPR000421">
    <property type="entry name" value="FA58C"/>
</dbReference>
<evidence type="ECO:0000313" key="6">
    <source>
        <dbReference type="EMBL" id="CAH3105441.1"/>
    </source>
</evidence>
<gene>
    <name evidence="6" type="ORF">PLOB_00013914</name>
</gene>
<protein>
    <submittedName>
        <fullName evidence="6">Uncharacterized protein</fullName>
    </submittedName>
</protein>
<dbReference type="SMART" id="SM00231">
    <property type="entry name" value="FA58C"/>
    <property type="match status" value="1"/>
</dbReference>
<feature type="disulfide bond" evidence="1">
    <location>
        <begin position="112"/>
        <end position="129"/>
    </location>
</feature>
<dbReference type="PANTHER" id="PTHR24543">
    <property type="entry name" value="MULTICOPPER OXIDASE-RELATED"/>
    <property type="match status" value="1"/>
</dbReference>
<dbReference type="PROSITE" id="PS50948">
    <property type="entry name" value="PAN"/>
    <property type="match status" value="1"/>
</dbReference>